<dbReference type="SUPFAM" id="SSF54556">
    <property type="entry name" value="Chitinase insertion domain"/>
    <property type="match status" value="2"/>
</dbReference>
<dbReference type="InterPro" id="IPR050314">
    <property type="entry name" value="Glycosyl_Hydrlase_18"/>
</dbReference>
<dbReference type="InterPro" id="IPR002557">
    <property type="entry name" value="Chitin-bd_dom"/>
</dbReference>
<dbReference type="Pfam" id="PF01607">
    <property type="entry name" value="CBM_14"/>
    <property type="match status" value="1"/>
</dbReference>
<proteinExistence type="evidence at transcript level"/>
<dbReference type="EMBL" id="IACT01001011">
    <property type="protein sequence ID" value="LAC20378.1"/>
    <property type="molecule type" value="mRNA"/>
</dbReference>
<dbReference type="Gene3D" id="2.170.140.10">
    <property type="entry name" value="Chitin binding domain"/>
    <property type="match status" value="1"/>
</dbReference>
<dbReference type="EMBL" id="IACF01000428">
    <property type="protein sequence ID" value="LAB66204.1"/>
    <property type="molecule type" value="mRNA"/>
</dbReference>
<dbReference type="Pfam" id="PF00704">
    <property type="entry name" value="Glyco_hydro_18"/>
    <property type="match status" value="2"/>
</dbReference>
<dbReference type="InterPro" id="IPR011583">
    <property type="entry name" value="Chitinase_II/V-like_cat"/>
</dbReference>
<dbReference type="GO" id="GO:0004568">
    <property type="term" value="F:chitinase activity"/>
    <property type="evidence" value="ECO:0007669"/>
    <property type="project" value="UniProtKB-ARBA"/>
</dbReference>
<dbReference type="GO" id="GO:0006032">
    <property type="term" value="P:chitin catabolic process"/>
    <property type="evidence" value="ECO:0007669"/>
    <property type="project" value="TreeGrafter"/>
</dbReference>
<evidence type="ECO:0000259" key="10">
    <source>
        <dbReference type="PROSITE" id="PS50940"/>
    </source>
</evidence>
<dbReference type="FunFam" id="3.20.20.80:FF:000007">
    <property type="entry name" value="Acidic mammalian chitinase"/>
    <property type="match status" value="2"/>
</dbReference>
<dbReference type="InterPro" id="IPR036508">
    <property type="entry name" value="Chitin-bd_dom_sf"/>
</dbReference>
<dbReference type="InterPro" id="IPR001223">
    <property type="entry name" value="Glyco_hydro18_cat"/>
</dbReference>
<evidence type="ECO:0000259" key="11">
    <source>
        <dbReference type="PROSITE" id="PS51910"/>
    </source>
</evidence>
<dbReference type="Gene3D" id="3.10.50.10">
    <property type="match status" value="2"/>
</dbReference>
<reference evidence="12" key="2">
    <citation type="journal article" date="2018" name="Biosci. Biotechnol. Biochem.">
        <title>Polysaccharide hydrolase of the hadal zone amphipods Hirondellea gigas.</title>
        <authorList>
            <person name="Kobayashi H."/>
            <person name="Nagahama T."/>
            <person name="Arai W."/>
            <person name="Sasagawa Y."/>
            <person name="Umeda M."/>
            <person name="Hayashi T."/>
            <person name="Nikaido I."/>
            <person name="Watanabe H."/>
            <person name="Oguri K."/>
            <person name="Kitazato H."/>
            <person name="Fujioka K."/>
            <person name="Kido Y."/>
            <person name="Takami H."/>
        </authorList>
    </citation>
    <scope>NUCLEOTIDE SEQUENCE</scope>
    <source>
        <tissue evidence="12">Whole body</tissue>
    </source>
</reference>
<feature type="region of interest" description="Disordered" evidence="8">
    <location>
        <begin position="79"/>
        <end position="124"/>
    </location>
</feature>
<dbReference type="InterPro" id="IPR029070">
    <property type="entry name" value="Chitinase_insertion_sf"/>
</dbReference>
<dbReference type="GO" id="GO:0005975">
    <property type="term" value="P:carbohydrate metabolic process"/>
    <property type="evidence" value="ECO:0007669"/>
    <property type="project" value="InterPro"/>
</dbReference>
<feature type="signal peptide" evidence="9">
    <location>
        <begin position="1"/>
        <end position="21"/>
    </location>
</feature>
<keyword evidence="6 7" id="KW-0326">Glycosidase</keyword>
<dbReference type="GO" id="GO:0005576">
    <property type="term" value="C:extracellular region"/>
    <property type="evidence" value="ECO:0007669"/>
    <property type="project" value="InterPro"/>
</dbReference>
<dbReference type="InterPro" id="IPR001579">
    <property type="entry name" value="Glyco_hydro_18_chit_AS"/>
</dbReference>
<reference evidence="13" key="1">
    <citation type="submission" date="2017-11" db="EMBL/GenBank/DDBJ databases">
        <title>The sensing device of the deep-sea amphipod.</title>
        <authorList>
            <person name="Kobayashi H."/>
            <person name="Nagahama T."/>
            <person name="Arai W."/>
            <person name="Sasagawa Y."/>
            <person name="Umeda M."/>
            <person name="Hayashi T."/>
            <person name="Nikaido I."/>
            <person name="Watanabe H."/>
            <person name="Oguri K."/>
            <person name="Kitazato H."/>
            <person name="Fujioka K."/>
            <person name="Kido Y."/>
            <person name="Takami H."/>
        </authorList>
    </citation>
    <scope>NUCLEOTIDE SEQUENCE</scope>
    <source>
        <tissue evidence="13">Whole body</tissue>
    </source>
</reference>
<dbReference type="SMART" id="SM00636">
    <property type="entry name" value="Glyco_18"/>
    <property type="match status" value="2"/>
</dbReference>
<evidence type="ECO:0000256" key="6">
    <source>
        <dbReference type="ARBA" id="ARBA00023295"/>
    </source>
</evidence>
<keyword evidence="2" id="KW-0147">Chitin-binding</keyword>
<comment type="similarity">
    <text evidence="1">Belongs to the glycosyl hydrolase 18 family. Chitinase class II subfamily.</text>
</comment>
<accession>A0A2P2HWQ1</accession>
<evidence type="ECO:0000256" key="4">
    <source>
        <dbReference type="ARBA" id="ARBA00022801"/>
    </source>
</evidence>
<dbReference type="PROSITE" id="PS51910">
    <property type="entry name" value="GH18_2"/>
    <property type="match status" value="2"/>
</dbReference>
<evidence type="ECO:0000256" key="1">
    <source>
        <dbReference type="ARBA" id="ARBA00009121"/>
    </source>
</evidence>
<keyword evidence="3 9" id="KW-0732">Signal</keyword>
<dbReference type="SMART" id="SM00494">
    <property type="entry name" value="ChtBD2"/>
    <property type="match status" value="1"/>
</dbReference>
<keyword evidence="4 7" id="KW-0378">Hydrolase</keyword>
<feature type="region of interest" description="Disordered" evidence="8">
    <location>
        <begin position="24"/>
        <end position="50"/>
    </location>
</feature>
<evidence type="ECO:0000313" key="12">
    <source>
        <dbReference type="EMBL" id="LAB66204.1"/>
    </source>
</evidence>
<feature type="domain" description="Chitin-binding type-2" evidence="10">
    <location>
        <begin position="975"/>
        <end position="1034"/>
    </location>
</feature>
<dbReference type="InterPro" id="IPR017853">
    <property type="entry name" value="GH"/>
</dbReference>
<dbReference type="SUPFAM" id="SSF57625">
    <property type="entry name" value="Invertebrate chitin-binding proteins"/>
    <property type="match status" value="1"/>
</dbReference>
<evidence type="ECO:0000256" key="2">
    <source>
        <dbReference type="ARBA" id="ARBA00022669"/>
    </source>
</evidence>
<evidence type="ECO:0000313" key="13">
    <source>
        <dbReference type="EMBL" id="LAC20378.1"/>
    </source>
</evidence>
<feature type="domain" description="GH18" evidence="11">
    <location>
        <begin position="577"/>
        <end position="948"/>
    </location>
</feature>
<dbReference type="SUPFAM" id="SSF51445">
    <property type="entry name" value="(Trans)glycosidases"/>
    <property type="match status" value="2"/>
</dbReference>
<name>A0A2P2HWQ1_9CRUS</name>
<organism evidence="12">
    <name type="scientific">Hirondellea gigas</name>
    <dbReference type="NCBI Taxonomy" id="1518452"/>
    <lineage>
        <taxon>Eukaryota</taxon>
        <taxon>Metazoa</taxon>
        <taxon>Ecdysozoa</taxon>
        <taxon>Arthropoda</taxon>
        <taxon>Crustacea</taxon>
        <taxon>Multicrustacea</taxon>
        <taxon>Malacostraca</taxon>
        <taxon>Eumalacostraca</taxon>
        <taxon>Peracarida</taxon>
        <taxon>Amphipoda</taxon>
        <taxon>Amphilochidea</taxon>
        <taxon>Lysianassida</taxon>
        <taxon>Lysianassidira</taxon>
        <taxon>Lysianassoidea</taxon>
        <taxon>Lysianassidae</taxon>
        <taxon>Hirondellea</taxon>
    </lineage>
</organism>
<dbReference type="PROSITE" id="PS50940">
    <property type="entry name" value="CHIT_BIND_II"/>
    <property type="match status" value="1"/>
</dbReference>
<evidence type="ECO:0000256" key="3">
    <source>
        <dbReference type="ARBA" id="ARBA00022729"/>
    </source>
</evidence>
<feature type="domain" description="GH18" evidence="11">
    <location>
        <begin position="153"/>
        <end position="524"/>
    </location>
</feature>
<dbReference type="GO" id="GO:0008061">
    <property type="term" value="F:chitin binding"/>
    <property type="evidence" value="ECO:0007669"/>
    <property type="project" value="UniProtKB-KW"/>
</dbReference>
<dbReference type="Gene3D" id="3.20.20.80">
    <property type="entry name" value="Glycosidases"/>
    <property type="match status" value="2"/>
</dbReference>
<evidence type="ECO:0000256" key="7">
    <source>
        <dbReference type="RuleBase" id="RU000489"/>
    </source>
</evidence>
<evidence type="ECO:0000256" key="8">
    <source>
        <dbReference type="SAM" id="MobiDB-lite"/>
    </source>
</evidence>
<dbReference type="AlphaFoldDB" id="A0A2P2HWQ1"/>
<feature type="chain" id="PRO_5036320793" evidence="9">
    <location>
        <begin position="22"/>
        <end position="1043"/>
    </location>
</feature>
<sequence>MRLQWALLLVAVFAVLSQTFGTGETVAQSPTSLRRSRFRTRPRPNPFDLSQPITLIHTRAEAKSTDAAAAEPAADLPKKRLTRRRGVTEGTAASIRSRTRVRRPVDGNSKRTRISPRRRSGSVGGLRIRIGRPRKQNDIDNAVAPPPSSITDYKIVCYHTNWAQYRAKIGKFVPEDIDPTLCTHIIYAFGWMKRGRISTSEANDLSKDGKVGHYQEVTNLKKINRNLKVLLAVGGWSFGTKKFKDMSASRYARQVFITSAIPFLRKHNYDGLDLDWEYPKGTRDKANFVLLLRELKEAFTSESEATGKPRLLLTAAVPVGPDNIRAGYDVPKISKYLDFINLMSYDFHGKWEKTVGHNAPMDAPSTDSEYRKQLSVINAARIWTNLGAPKDKLIIGMPTYGRSFTLVDPKRWIVNSPSSDGGEEGKYTGESGFMAYYEVCEHLRTGGVYVWDEEMQVPYMVKDNLWVGFDDERSIRNKMNFVINNGYGGAMIWTLDMDDFRGDVCGGNIKYPLISIMSEMLLNRPRSGKDVDWSKVTKTMVAPLVQFTAPVSTTLTNKPIQSLMPLPRIDTIPEEPPKVVCYFTSWSIKRPGAGRFEPESLDPLLCTHVIYAFASMKNFALAPAELDDLGDATKPGMYERITKLKEKNPKLKILLALGGWSFGSKPFQELVSNQFHMNSFVYDSIDFLRKHHFDGLDVDWEYPRGADDKANFVKLIKELRVAYEGEADSTGNPRLLVSAAVPASFEALAAGYDVPELAKYLDFFNIMTYDFHGQWEDKVGHNSPLLPLEGASSYDRKLTVDYSIREWIKQGAPLQKVLMGVPAYGRSFTLADPSLFDIGAPTLGGGSEGKYTIEEGFLSYYEVCDFLFQDNTTLVWDNEQQVPFAYNGDQWVGFDDERSVQVKMDWVKRTGIAGVMVWSVDMDDFRGNCGAGLKYPLLNAMHQGLDNYTVSLTYEGPYEHKRNVDGTIAKRDPTEVRCEDREDHISYHEDVKDCTKYYMCEGERKHHMPCPVNLVYNAPDTVCDWPANVPGCENALLPGVGKK</sequence>
<evidence type="ECO:0000256" key="5">
    <source>
        <dbReference type="ARBA" id="ARBA00023157"/>
    </source>
</evidence>
<dbReference type="FunFam" id="2.170.140.10:FF:000007">
    <property type="entry name" value="Acidic mammalian chitinase"/>
    <property type="match status" value="1"/>
</dbReference>
<dbReference type="CDD" id="cd02872">
    <property type="entry name" value="GH18_chitolectin_chitotriosidase"/>
    <property type="match status" value="2"/>
</dbReference>
<dbReference type="PANTHER" id="PTHR11177:SF317">
    <property type="entry name" value="CHITINASE 12-RELATED"/>
    <property type="match status" value="1"/>
</dbReference>
<dbReference type="FunFam" id="3.10.50.10:FF:000001">
    <property type="entry name" value="Chitinase 3-like 1"/>
    <property type="match status" value="2"/>
</dbReference>
<dbReference type="PANTHER" id="PTHR11177">
    <property type="entry name" value="CHITINASE"/>
    <property type="match status" value="1"/>
</dbReference>
<protein>
    <submittedName>
        <fullName evidence="12 13">Chitinase 3</fullName>
    </submittedName>
</protein>
<keyword evidence="5" id="KW-1015">Disulfide bond</keyword>
<evidence type="ECO:0000256" key="9">
    <source>
        <dbReference type="SAM" id="SignalP"/>
    </source>
</evidence>
<feature type="compositionally biased region" description="Basic residues" evidence="8">
    <location>
        <begin position="110"/>
        <end position="120"/>
    </location>
</feature>
<dbReference type="PROSITE" id="PS01095">
    <property type="entry name" value="GH18_1"/>
    <property type="match status" value="2"/>
</dbReference>